<evidence type="ECO:0000256" key="2">
    <source>
        <dbReference type="SAM" id="MobiDB-lite"/>
    </source>
</evidence>
<feature type="coiled-coil region" evidence="1">
    <location>
        <begin position="286"/>
        <end position="334"/>
    </location>
</feature>
<evidence type="ECO:0000313" key="3">
    <source>
        <dbReference type="EMBL" id="KAK9841111.1"/>
    </source>
</evidence>
<reference evidence="3 4" key="1">
    <citation type="journal article" date="2024" name="Nat. Commun.">
        <title>Phylogenomics reveals the evolutionary origins of lichenization in chlorophyte algae.</title>
        <authorList>
            <person name="Puginier C."/>
            <person name="Libourel C."/>
            <person name="Otte J."/>
            <person name="Skaloud P."/>
            <person name="Haon M."/>
            <person name="Grisel S."/>
            <person name="Petersen M."/>
            <person name="Berrin J.G."/>
            <person name="Delaux P.M."/>
            <person name="Dal Grande F."/>
            <person name="Keller J."/>
        </authorList>
    </citation>
    <scope>NUCLEOTIDE SEQUENCE [LARGE SCALE GENOMIC DNA]</scope>
    <source>
        <strain evidence="3 4">SAG 2145</strain>
    </source>
</reference>
<keyword evidence="1" id="KW-0175">Coiled coil</keyword>
<evidence type="ECO:0000313" key="4">
    <source>
        <dbReference type="Proteomes" id="UP001438707"/>
    </source>
</evidence>
<accession>A0AAW1S4Y2</accession>
<protein>
    <submittedName>
        <fullName evidence="3">Uncharacterized protein</fullName>
    </submittedName>
</protein>
<evidence type="ECO:0000256" key="1">
    <source>
        <dbReference type="SAM" id="Coils"/>
    </source>
</evidence>
<gene>
    <name evidence="3" type="ORF">WJX74_000203</name>
</gene>
<dbReference type="Proteomes" id="UP001438707">
    <property type="component" value="Unassembled WGS sequence"/>
</dbReference>
<sequence length="514" mass="55562">MTELVISWTCASLGSPEIPAGQQPRRVLPHSVRSRRLDAPRLPASFAGLYHVLTITPGSLSAALDSQQQAKIDRKPWTTGPYRSAMTGGLQLTWPLRSSICDSSRPISSFEVTRPVNAGFQPHREGPAPELNGQHGCASPPGLTSSAGPCFLPHQDSLADQLPRPGSASGTEVLRPFPDNDSLFHGRRNLLANTVPFCQGSLEELIGVEGSPSLSGTPCADSFGEQFPTQVASKIGGCKRSAADSAPILTPETEPPQMNKRSKAAGAAPRRRGRKPQAPTNYDQQLKQLLDNNVQLRLQLKMIESASQEAWRWLQHFQQRCVDACKQNEALREKLNTIKSQSEQSPVWRPQTRAESVIDSWGFGGASSSFLDEAPKLAYQAMARRQQTPATHLASASQSSSAGSLTEILGSSRAKPHEPLELGFPPIPPMASSPIMNSMFQTLPPLQTPPRPRMGMTAGPTLQSPLLNPSQGQVRRTAAGISPRLPAQPLRSIASMDTQPEAVIDRLAPDFTLF</sequence>
<keyword evidence="4" id="KW-1185">Reference proteome</keyword>
<organism evidence="3 4">
    <name type="scientific">Apatococcus lobatus</name>
    <dbReference type="NCBI Taxonomy" id="904363"/>
    <lineage>
        <taxon>Eukaryota</taxon>
        <taxon>Viridiplantae</taxon>
        <taxon>Chlorophyta</taxon>
        <taxon>core chlorophytes</taxon>
        <taxon>Trebouxiophyceae</taxon>
        <taxon>Chlorellales</taxon>
        <taxon>Chlorellaceae</taxon>
        <taxon>Apatococcus</taxon>
    </lineage>
</organism>
<dbReference type="EMBL" id="JALJOS010000003">
    <property type="protein sequence ID" value="KAK9841111.1"/>
    <property type="molecule type" value="Genomic_DNA"/>
</dbReference>
<dbReference type="AlphaFoldDB" id="A0AAW1S4Y2"/>
<feature type="region of interest" description="Disordered" evidence="2">
    <location>
        <begin position="246"/>
        <end position="284"/>
    </location>
</feature>
<proteinExistence type="predicted"/>
<name>A0AAW1S4Y2_9CHLO</name>
<comment type="caution">
    <text evidence="3">The sequence shown here is derived from an EMBL/GenBank/DDBJ whole genome shotgun (WGS) entry which is preliminary data.</text>
</comment>